<keyword evidence="4" id="KW-0695">RNA-directed DNA polymerase</keyword>
<gene>
    <name evidence="4" type="ORF">Tci_058230</name>
</gene>
<proteinExistence type="predicted"/>
<reference evidence="4" key="1">
    <citation type="journal article" date="2019" name="Sci. Rep.">
        <title>Draft genome of Tanacetum cinerariifolium, the natural source of mosquito coil.</title>
        <authorList>
            <person name="Yamashiro T."/>
            <person name="Shiraishi A."/>
            <person name="Satake H."/>
            <person name="Nakayama K."/>
        </authorList>
    </citation>
    <scope>NUCLEOTIDE SEQUENCE</scope>
</reference>
<dbReference type="Pfam" id="PF24626">
    <property type="entry name" value="SH3_Tf2-1"/>
    <property type="match status" value="1"/>
</dbReference>
<dbReference type="Gene3D" id="2.40.70.10">
    <property type="entry name" value="Acid Proteases"/>
    <property type="match status" value="1"/>
</dbReference>
<keyword evidence="4" id="KW-0548">Nucleotidyltransferase</keyword>
<keyword evidence="4" id="KW-0808">Transferase</keyword>
<protein>
    <submittedName>
        <fullName evidence="4">Reverse transcriptase domain-containing protein</fullName>
    </submittedName>
</protein>
<dbReference type="InterPro" id="IPR005162">
    <property type="entry name" value="Retrotrans_gag_dom"/>
</dbReference>
<dbReference type="InterPro" id="IPR012337">
    <property type="entry name" value="RNaseH-like_sf"/>
</dbReference>
<dbReference type="InterPro" id="IPR021109">
    <property type="entry name" value="Peptidase_aspartic_dom_sf"/>
</dbReference>
<dbReference type="GO" id="GO:0003676">
    <property type="term" value="F:nucleic acid binding"/>
    <property type="evidence" value="ECO:0007669"/>
    <property type="project" value="InterPro"/>
</dbReference>
<dbReference type="Pfam" id="PF25597">
    <property type="entry name" value="SH3_retrovirus"/>
    <property type="match status" value="1"/>
</dbReference>
<dbReference type="CDD" id="cd00303">
    <property type="entry name" value="retropepsin_like"/>
    <property type="match status" value="1"/>
</dbReference>
<dbReference type="EMBL" id="BKCJ010009282">
    <property type="protein sequence ID" value="GEU86252.1"/>
    <property type="molecule type" value="Genomic_DNA"/>
</dbReference>
<comment type="caution">
    <text evidence="4">The sequence shown here is derived from an EMBL/GenBank/DDBJ whole genome shotgun (WGS) entry which is preliminary data.</text>
</comment>
<dbReference type="GO" id="GO:0003964">
    <property type="term" value="F:RNA-directed DNA polymerase activity"/>
    <property type="evidence" value="ECO:0007669"/>
    <property type="project" value="UniProtKB-KW"/>
</dbReference>
<feature type="domain" description="Retroviral polymerase SH3-like" evidence="3">
    <location>
        <begin position="528"/>
        <end position="573"/>
    </location>
</feature>
<dbReference type="SUPFAM" id="SSF50630">
    <property type="entry name" value="Acid proteases"/>
    <property type="match status" value="1"/>
</dbReference>
<dbReference type="AlphaFoldDB" id="A0A6L2NMJ1"/>
<evidence type="ECO:0000259" key="3">
    <source>
        <dbReference type="Pfam" id="PF25597"/>
    </source>
</evidence>
<feature type="domain" description="Retrotransposon gag" evidence="1">
    <location>
        <begin position="133"/>
        <end position="212"/>
    </location>
</feature>
<accession>A0A6L2NMJ1</accession>
<dbReference type="InterPro" id="IPR036397">
    <property type="entry name" value="RNaseH_sf"/>
</dbReference>
<sequence length="957" mass="109965">MVSNRRGTHIFPYNELNGILVVLVARFGVISKSTDMIFVSRGDHGFIGYPFDYRVTLGFGSIAGGLDHVNPIIRLPLEHGISRDRTGQKTKLYHFGLVLGPAFWTNSISVRSSLGRSGPVFGPNCAEEKKVTFATGALTDDALSWWNAYAQPIRIEQANKITWTKLKRLLTNKYYPRTEVKKMEDEFYNLTVKGNDLKTYETFRAYAATLTENSVYAGSFPLCKKCTLDHIGPCTVKCQTYNKVGHLTKNCRKKGPATGSNLLPVSRNSYACEEKRHYRNQCPKGNNIAYERAYLLRDKNAHQDLNVVTCTFLLNKHLGRVIFDSGADKSFASISLASMLNIPPITLDTTYDIKMANGNLVSTNVVMQGSTLILLNQPFEIDLMPIKLRSFNAIIGMDWLSKCHARIICDEKVVHIPINDETLIIRGYHQLRFRDEDIPKTAFRIRLSHLNFDYINMLSKKDVVIGLPKLKYVKDQLCSYCEVSKPKRSSFKSKVVPSSKGRLNLLHMDLCGPMRVASINGKKYILMNEKGDPCILVGYSTQSNGYRVYNKRTKLIVESIHIHFDEIKEMSETSVANDTSGLVPQRQKASDYDNSDPYTAYVRRIVAGFSYVPPNEYSPSPNDKKQWSLVWFDIYKILLYRLSKLAHFIPTRETDSMETLTRLYIKEIVSRHGVPISIILDRDSHFTSRFWQLMQDALGTQLDMSTAYHLETDGQSVIRFGKQGKLNPRYIGPFKILKRVGPVAYTLELPVELRNVHNTFHVCNLKKCLSDESFIILMKQLWFDDKLNFVEEPVEIMDREVKQLRQSRILIVKVRWNSKRGPEFTWEREDQIRAKLRDEAVYFHLIYFCHQSDFLVKTKTCKDHKKVSTFWNEEGELTIRLIRRVNNLREGELTLWKEGEVTLWKEGELTILFRRRTDDELNEKELKQVEADDQAIQTILLGLPEDIYAVVDSCETA</sequence>
<evidence type="ECO:0000259" key="1">
    <source>
        <dbReference type="Pfam" id="PF03732"/>
    </source>
</evidence>
<dbReference type="PANTHER" id="PTHR46148:SF59">
    <property type="entry name" value="NUCLEOTIDYLTRANSFERASE, RIBONUCLEASE H"/>
    <property type="match status" value="1"/>
</dbReference>
<name>A0A6L2NMJ1_TANCI</name>
<evidence type="ECO:0000313" key="4">
    <source>
        <dbReference type="EMBL" id="GEU86252.1"/>
    </source>
</evidence>
<dbReference type="Pfam" id="PF03732">
    <property type="entry name" value="Retrotrans_gag"/>
    <property type="match status" value="1"/>
</dbReference>
<dbReference type="InterPro" id="IPR057670">
    <property type="entry name" value="SH3_retrovirus"/>
</dbReference>
<evidence type="ECO:0000259" key="2">
    <source>
        <dbReference type="Pfam" id="PF24626"/>
    </source>
</evidence>
<feature type="domain" description="Tf2-1-like SH3-like" evidence="2">
    <location>
        <begin position="718"/>
        <end position="768"/>
    </location>
</feature>
<dbReference type="SUPFAM" id="SSF53098">
    <property type="entry name" value="Ribonuclease H-like"/>
    <property type="match status" value="1"/>
</dbReference>
<dbReference type="InterPro" id="IPR056924">
    <property type="entry name" value="SH3_Tf2-1"/>
</dbReference>
<dbReference type="Pfam" id="PF08284">
    <property type="entry name" value="RVP_2"/>
    <property type="match status" value="1"/>
</dbReference>
<dbReference type="Gene3D" id="4.10.60.10">
    <property type="entry name" value="Zinc finger, CCHC-type"/>
    <property type="match status" value="1"/>
</dbReference>
<dbReference type="Gene3D" id="3.30.420.10">
    <property type="entry name" value="Ribonuclease H-like superfamily/Ribonuclease H"/>
    <property type="match status" value="1"/>
</dbReference>
<dbReference type="PANTHER" id="PTHR46148">
    <property type="entry name" value="CHROMO DOMAIN-CONTAINING PROTEIN"/>
    <property type="match status" value="1"/>
</dbReference>
<organism evidence="4">
    <name type="scientific">Tanacetum cinerariifolium</name>
    <name type="common">Dalmatian daisy</name>
    <name type="synonym">Chrysanthemum cinerariifolium</name>
    <dbReference type="NCBI Taxonomy" id="118510"/>
    <lineage>
        <taxon>Eukaryota</taxon>
        <taxon>Viridiplantae</taxon>
        <taxon>Streptophyta</taxon>
        <taxon>Embryophyta</taxon>
        <taxon>Tracheophyta</taxon>
        <taxon>Spermatophyta</taxon>
        <taxon>Magnoliopsida</taxon>
        <taxon>eudicotyledons</taxon>
        <taxon>Gunneridae</taxon>
        <taxon>Pentapetalae</taxon>
        <taxon>asterids</taxon>
        <taxon>campanulids</taxon>
        <taxon>Asterales</taxon>
        <taxon>Asteraceae</taxon>
        <taxon>Asteroideae</taxon>
        <taxon>Anthemideae</taxon>
        <taxon>Anthemidinae</taxon>
        <taxon>Tanacetum</taxon>
    </lineage>
</organism>